<proteinExistence type="inferred from homology"/>
<evidence type="ECO:0000256" key="5">
    <source>
        <dbReference type="PROSITE-ProRule" id="PRU00708"/>
    </source>
</evidence>
<keyword evidence="8" id="KW-1185">Reference proteome</keyword>
<dbReference type="NCBIfam" id="TIGR00756">
    <property type="entry name" value="PPR"/>
    <property type="match status" value="1"/>
</dbReference>
<comment type="similarity">
    <text evidence="1">Belongs to the CCM1 family.</text>
</comment>
<dbReference type="PANTHER" id="PTHR47447:SF17">
    <property type="entry name" value="OS12G0638900 PROTEIN"/>
    <property type="match status" value="1"/>
</dbReference>
<comment type="caution">
    <text evidence="7">The sequence shown here is derived from an EMBL/GenBank/DDBJ whole genome shotgun (WGS) entry which is preliminary data.</text>
</comment>
<accession>A0A8H6Y526</accession>
<evidence type="ECO:0000256" key="3">
    <source>
        <dbReference type="ARBA" id="ARBA00044493"/>
    </source>
</evidence>
<evidence type="ECO:0000313" key="7">
    <source>
        <dbReference type="EMBL" id="KAF7352802.1"/>
    </source>
</evidence>
<name>A0A8H6Y526_9AGAR</name>
<evidence type="ECO:0000256" key="6">
    <source>
        <dbReference type="SAM" id="MobiDB-lite"/>
    </source>
</evidence>
<gene>
    <name evidence="7" type="ORF">MVEN_01247000</name>
</gene>
<dbReference type="Proteomes" id="UP000620124">
    <property type="component" value="Unassembled WGS sequence"/>
</dbReference>
<feature type="region of interest" description="Disordered" evidence="6">
    <location>
        <begin position="1"/>
        <end position="34"/>
    </location>
</feature>
<feature type="compositionally biased region" description="Polar residues" evidence="6">
    <location>
        <begin position="1"/>
        <end position="13"/>
    </location>
</feature>
<comment type="subunit">
    <text evidence="4">Binds to mitochondrial small subunit 15S rRNA.</text>
</comment>
<evidence type="ECO:0000256" key="2">
    <source>
        <dbReference type="ARBA" id="ARBA00022737"/>
    </source>
</evidence>
<dbReference type="PANTHER" id="PTHR47447">
    <property type="entry name" value="OS03G0856100 PROTEIN"/>
    <property type="match status" value="1"/>
</dbReference>
<dbReference type="PROSITE" id="PS51375">
    <property type="entry name" value="PPR"/>
    <property type="match status" value="1"/>
</dbReference>
<feature type="repeat" description="PPR" evidence="5">
    <location>
        <begin position="72"/>
        <end position="106"/>
    </location>
</feature>
<evidence type="ECO:0000256" key="4">
    <source>
        <dbReference type="ARBA" id="ARBA00044511"/>
    </source>
</evidence>
<feature type="compositionally biased region" description="Basic and acidic residues" evidence="6">
    <location>
        <begin position="14"/>
        <end position="34"/>
    </location>
</feature>
<dbReference type="Pfam" id="PF01535">
    <property type="entry name" value="PPR"/>
    <property type="match status" value="1"/>
</dbReference>
<sequence>MFPNHLPSTSKSDASPDPRYRSRKYDPSREKSPKMRLLEPHVLSGRLKKLAEQNQLDLAVAMLKNAPLAAQNTPVWNTLIWECMKAKRFKLAYDLFVDMKRRGFSPTTRTFQTMFSGYARIEVWASHTKQLENARALYKAYKRHIEAVKQTDPASSELSIDPLPAYITVLGNAGQFEEIFVLFYSMDEDGPLAANKFLFTAMFQALSTTRAGLSSAQYSKNATDAKVLWGQVVKASQKSGLEIDAFLVTAAVIALSRGRSSEQELAFQLVREYFGLATPGETPAPREDGPYHTCFGCRSVIV</sequence>
<dbReference type="EMBL" id="JACAZI010000009">
    <property type="protein sequence ID" value="KAF7352802.1"/>
    <property type="molecule type" value="Genomic_DNA"/>
</dbReference>
<dbReference type="InterPro" id="IPR002885">
    <property type="entry name" value="PPR_rpt"/>
</dbReference>
<keyword evidence="2" id="KW-0677">Repeat</keyword>
<reference evidence="7" key="1">
    <citation type="submission" date="2020-05" db="EMBL/GenBank/DDBJ databases">
        <title>Mycena genomes resolve the evolution of fungal bioluminescence.</title>
        <authorList>
            <person name="Tsai I.J."/>
        </authorList>
    </citation>
    <scope>NUCLEOTIDE SEQUENCE</scope>
    <source>
        <strain evidence="7">CCC161011</strain>
    </source>
</reference>
<dbReference type="AlphaFoldDB" id="A0A8H6Y526"/>
<comment type="function">
    <text evidence="3">Regulates mitochondrial small subunit maturation by controlling 15S rRNA 5'-end processing. Localizes to the 5' precursor of the 15S rRNA in a position that is subsequently occupied by mS47 in the mature yeast mtSSU. Uses structure and sequence-specific RNA recognition, binding to a single-stranded region of the precursor and specifically recognizing bases -6 to -1. The exchange of Ccm1 for mS47 is coupled to the irreversible removal of precursor rRNA that is accompanied by conformational changes of the mitoribosomal proteins uS5m and mS26. These conformational changes signal completion of 5'-end rRNA processing through protection of the mature 5'-end of the 15S rRNA and stabilization of mS47. The removal of the 5' precursor together with the dissociation of Ccm1 may be catalyzed by the 5'-3' exoribonuclease Pet127. Involved in the specific removal of group I introns in mitochondrial encoded transcripts.</text>
</comment>
<dbReference type="InterPro" id="IPR011990">
    <property type="entry name" value="TPR-like_helical_dom_sf"/>
</dbReference>
<dbReference type="Gene3D" id="1.25.40.10">
    <property type="entry name" value="Tetratricopeptide repeat domain"/>
    <property type="match status" value="1"/>
</dbReference>
<protein>
    <submittedName>
        <fullName evidence="7">Pentatricopeptide repeat-containing protein</fullName>
    </submittedName>
</protein>
<evidence type="ECO:0000256" key="1">
    <source>
        <dbReference type="ARBA" id="ARBA00006192"/>
    </source>
</evidence>
<dbReference type="OrthoDB" id="185373at2759"/>
<organism evidence="7 8">
    <name type="scientific">Mycena venus</name>
    <dbReference type="NCBI Taxonomy" id="2733690"/>
    <lineage>
        <taxon>Eukaryota</taxon>
        <taxon>Fungi</taxon>
        <taxon>Dikarya</taxon>
        <taxon>Basidiomycota</taxon>
        <taxon>Agaricomycotina</taxon>
        <taxon>Agaricomycetes</taxon>
        <taxon>Agaricomycetidae</taxon>
        <taxon>Agaricales</taxon>
        <taxon>Marasmiineae</taxon>
        <taxon>Mycenaceae</taxon>
        <taxon>Mycena</taxon>
    </lineage>
</organism>
<evidence type="ECO:0000313" key="8">
    <source>
        <dbReference type="Proteomes" id="UP000620124"/>
    </source>
</evidence>
<dbReference type="Pfam" id="PF13041">
    <property type="entry name" value="PPR_2"/>
    <property type="match status" value="1"/>
</dbReference>